<feature type="compositionally biased region" description="Basic and acidic residues" evidence="1">
    <location>
        <begin position="144"/>
        <end position="157"/>
    </location>
</feature>
<proteinExistence type="predicted"/>
<feature type="compositionally biased region" description="Basic and acidic residues" evidence="1">
    <location>
        <begin position="117"/>
        <end position="131"/>
    </location>
</feature>
<keyword evidence="2" id="KW-1133">Transmembrane helix</keyword>
<protein>
    <submittedName>
        <fullName evidence="3">Uncharacterized protein</fullName>
    </submittedName>
</protein>
<feature type="region of interest" description="Disordered" evidence="1">
    <location>
        <begin position="91"/>
        <end position="180"/>
    </location>
</feature>
<comment type="caution">
    <text evidence="3">The sequence shown here is derived from an EMBL/GenBank/DDBJ whole genome shotgun (WGS) entry which is preliminary data.</text>
</comment>
<feature type="region of interest" description="Disordered" evidence="1">
    <location>
        <begin position="1"/>
        <end position="53"/>
    </location>
</feature>
<keyword evidence="2" id="KW-0812">Transmembrane</keyword>
<sequence length="204" mass="22190">MKLALDLSSATYTMRPPQTTTMEKRTTGPSPNPIGSPLDGGSAPGQNLDNFNPDPSKPLEIGLIVGVIVVVGLSVMLLFLCRARRNKNREEAQQKEDAEAGVAGSPTGSEQHHRHHFVADIHHGNPVHERGGATSFASRPVPPPKDERRRNSDDSDVIHNTSGLTIERRATRAEDAPRTPTWSAWGNRNGGYSGVEEHEIVNRV</sequence>
<dbReference type="EMBL" id="JAQQWL010000005">
    <property type="protein sequence ID" value="KAK8073732.1"/>
    <property type="molecule type" value="Genomic_DNA"/>
</dbReference>
<evidence type="ECO:0000313" key="4">
    <source>
        <dbReference type="Proteomes" id="UP001480595"/>
    </source>
</evidence>
<feature type="compositionally biased region" description="Basic and acidic residues" evidence="1">
    <location>
        <begin position="166"/>
        <end position="177"/>
    </location>
</feature>
<reference evidence="3 4" key="1">
    <citation type="submission" date="2023-01" db="EMBL/GenBank/DDBJ databases">
        <title>Analysis of 21 Apiospora genomes using comparative genomics revels a genus with tremendous synthesis potential of carbohydrate active enzymes and secondary metabolites.</title>
        <authorList>
            <person name="Sorensen T."/>
        </authorList>
    </citation>
    <scope>NUCLEOTIDE SEQUENCE [LARGE SCALE GENOMIC DNA]</scope>
    <source>
        <strain evidence="3 4">CBS 135458</strain>
    </source>
</reference>
<evidence type="ECO:0000313" key="3">
    <source>
        <dbReference type="EMBL" id="KAK8073732.1"/>
    </source>
</evidence>
<keyword evidence="2" id="KW-0472">Membrane</keyword>
<feature type="compositionally biased region" description="Polar residues" evidence="1">
    <location>
        <begin position="8"/>
        <end position="21"/>
    </location>
</feature>
<evidence type="ECO:0000256" key="2">
    <source>
        <dbReference type="SAM" id="Phobius"/>
    </source>
</evidence>
<gene>
    <name evidence="3" type="ORF">PG994_004631</name>
</gene>
<feature type="transmembrane region" description="Helical" evidence="2">
    <location>
        <begin position="61"/>
        <end position="81"/>
    </location>
</feature>
<evidence type="ECO:0000256" key="1">
    <source>
        <dbReference type="SAM" id="MobiDB-lite"/>
    </source>
</evidence>
<dbReference type="Proteomes" id="UP001480595">
    <property type="component" value="Unassembled WGS sequence"/>
</dbReference>
<name>A0ABR1VSC4_9PEZI</name>
<dbReference type="RefSeq" id="XP_066718207.1">
    <property type="nucleotide sequence ID" value="XM_066856040.1"/>
</dbReference>
<keyword evidence="4" id="KW-1185">Reference proteome</keyword>
<accession>A0ABR1VSC4</accession>
<organism evidence="3 4">
    <name type="scientific">Apiospora phragmitis</name>
    <dbReference type="NCBI Taxonomy" id="2905665"/>
    <lineage>
        <taxon>Eukaryota</taxon>
        <taxon>Fungi</taxon>
        <taxon>Dikarya</taxon>
        <taxon>Ascomycota</taxon>
        <taxon>Pezizomycotina</taxon>
        <taxon>Sordariomycetes</taxon>
        <taxon>Xylariomycetidae</taxon>
        <taxon>Amphisphaeriales</taxon>
        <taxon>Apiosporaceae</taxon>
        <taxon>Apiospora</taxon>
    </lineage>
</organism>
<dbReference type="GeneID" id="92089103"/>